<dbReference type="Proteomes" id="UP000032233">
    <property type="component" value="Unassembled WGS sequence"/>
</dbReference>
<name>A0A0D2J3S1_9BACT</name>
<accession>A0A0D2J3S1</accession>
<evidence type="ECO:0000313" key="1">
    <source>
        <dbReference type="EMBL" id="KIX12829.1"/>
    </source>
</evidence>
<proteinExistence type="predicted"/>
<dbReference type="InParanoid" id="A0A0D2J3S1"/>
<organism evidence="1 2">
    <name type="scientific">Dethiosulfatarculus sandiegensis</name>
    <dbReference type="NCBI Taxonomy" id="1429043"/>
    <lineage>
        <taxon>Bacteria</taxon>
        <taxon>Pseudomonadati</taxon>
        <taxon>Thermodesulfobacteriota</taxon>
        <taxon>Desulfarculia</taxon>
        <taxon>Desulfarculales</taxon>
        <taxon>Desulfarculaceae</taxon>
        <taxon>Dethiosulfatarculus</taxon>
    </lineage>
</organism>
<gene>
    <name evidence="1" type="ORF">X474_17015</name>
</gene>
<reference evidence="1 2" key="1">
    <citation type="submission" date="2013-11" db="EMBL/GenBank/DDBJ databases">
        <title>Metagenomic analysis of a methanogenic consortium involved in long chain n-alkane degradation.</title>
        <authorList>
            <person name="Davidova I.A."/>
            <person name="Callaghan A.V."/>
            <person name="Wawrik B."/>
            <person name="Pruitt S."/>
            <person name="Marks C."/>
            <person name="Duncan K.E."/>
            <person name="Suflita J.M."/>
        </authorList>
    </citation>
    <scope>NUCLEOTIDE SEQUENCE [LARGE SCALE GENOMIC DNA]</scope>
    <source>
        <strain evidence="1 2">SPR</strain>
    </source>
</reference>
<dbReference type="EMBL" id="AZAC01000023">
    <property type="protein sequence ID" value="KIX12829.1"/>
    <property type="molecule type" value="Genomic_DNA"/>
</dbReference>
<dbReference type="AlphaFoldDB" id="A0A0D2J3S1"/>
<evidence type="ECO:0000313" key="2">
    <source>
        <dbReference type="Proteomes" id="UP000032233"/>
    </source>
</evidence>
<sequence>MVQAVFAYTELTFNLPWPVALYQIKKPRRPLICS</sequence>
<keyword evidence="2" id="KW-1185">Reference proteome</keyword>
<protein>
    <submittedName>
        <fullName evidence="1">Uncharacterized protein</fullName>
    </submittedName>
</protein>
<comment type="caution">
    <text evidence="1">The sequence shown here is derived from an EMBL/GenBank/DDBJ whole genome shotgun (WGS) entry which is preliminary data.</text>
</comment>